<dbReference type="Proteomes" id="UP000828390">
    <property type="component" value="Unassembled WGS sequence"/>
</dbReference>
<reference evidence="2" key="1">
    <citation type="journal article" date="2019" name="bioRxiv">
        <title>The Genome of the Zebra Mussel, Dreissena polymorpha: A Resource for Invasive Species Research.</title>
        <authorList>
            <person name="McCartney M.A."/>
            <person name="Auch B."/>
            <person name="Kono T."/>
            <person name="Mallez S."/>
            <person name="Zhang Y."/>
            <person name="Obille A."/>
            <person name="Becker A."/>
            <person name="Abrahante J.E."/>
            <person name="Garbe J."/>
            <person name="Badalamenti J.P."/>
            <person name="Herman A."/>
            <person name="Mangelson H."/>
            <person name="Liachko I."/>
            <person name="Sullivan S."/>
            <person name="Sone E.D."/>
            <person name="Koren S."/>
            <person name="Silverstein K.A.T."/>
            <person name="Beckman K.B."/>
            <person name="Gohl D.M."/>
        </authorList>
    </citation>
    <scope>NUCLEOTIDE SEQUENCE</scope>
    <source>
        <strain evidence="2">Duluth1</strain>
        <tissue evidence="2">Whole animal</tissue>
    </source>
</reference>
<accession>A0A9D4EMD8</accession>
<evidence type="ECO:0000313" key="3">
    <source>
        <dbReference type="Proteomes" id="UP000828390"/>
    </source>
</evidence>
<protein>
    <submittedName>
        <fullName evidence="2">Uncharacterized protein</fullName>
    </submittedName>
</protein>
<feature type="region of interest" description="Disordered" evidence="1">
    <location>
        <begin position="1"/>
        <end position="29"/>
    </location>
</feature>
<organism evidence="2 3">
    <name type="scientific">Dreissena polymorpha</name>
    <name type="common">Zebra mussel</name>
    <name type="synonym">Mytilus polymorpha</name>
    <dbReference type="NCBI Taxonomy" id="45954"/>
    <lineage>
        <taxon>Eukaryota</taxon>
        <taxon>Metazoa</taxon>
        <taxon>Spiralia</taxon>
        <taxon>Lophotrochozoa</taxon>
        <taxon>Mollusca</taxon>
        <taxon>Bivalvia</taxon>
        <taxon>Autobranchia</taxon>
        <taxon>Heteroconchia</taxon>
        <taxon>Euheterodonta</taxon>
        <taxon>Imparidentia</taxon>
        <taxon>Neoheterodontei</taxon>
        <taxon>Myida</taxon>
        <taxon>Dreissenoidea</taxon>
        <taxon>Dreissenidae</taxon>
        <taxon>Dreissena</taxon>
    </lineage>
</organism>
<proteinExistence type="predicted"/>
<dbReference type="EMBL" id="JAIWYP010000008">
    <property type="protein sequence ID" value="KAH3780660.1"/>
    <property type="molecule type" value="Genomic_DNA"/>
</dbReference>
<comment type="caution">
    <text evidence="2">The sequence shown here is derived from an EMBL/GenBank/DDBJ whole genome shotgun (WGS) entry which is preliminary data.</text>
</comment>
<sequence length="102" mass="10840">MPPKVNEYLNNPPTPGSNRGGEGSLPSDLANLGRGCMQVTPTFRQQLMQLLGGMGGPGVLSQPLLSQPLLSQTLLSQTLLSKPLLSKPLLSKPLLSKPLKRV</sequence>
<evidence type="ECO:0000256" key="1">
    <source>
        <dbReference type="SAM" id="MobiDB-lite"/>
    </source>
</evidence>
<dbReference type="AlphaFoldDB" id="A0A9D4EMD8"/>
<evidence type="ECO:0000313" key="2">
    <source>
        <dbReference type="EMBL" id="KAH3780660.1"/>
    </source>
</evidence>
<gene>
    <name evidence="2" type="ORF">DPMN_158479</name>
</gene>
<reference evidence="2" key="2">
    <citation type="submission" date="2020-11" db="EMBL/GenBank/DDBJ databases">
        <authorList>
            <person name="McCartney M.A."/>
            <person name="Auch B."/>
            <person name="Kono T."/>
            <person name="Mallez S."/>
            <person name="Becker A."/>
            <person name="Gohl D.M."/>
            <person name="Silverstein K.A.T."/>
            <person name="Koren S."/>
            <person name="Bechman K.B."/>
            <person name="Herman A."/>
            <person name="Abrahante J.E."/>
            <person name="Garbe J."/>
        </authorList>
    </citation>
    <scope>NUCLEOTIDE SEQUENCE</scope>
    <source>
        <strain evidence="2">Duluth1</strain>
        <tissue evidence="2">Whole animal</tissue>
    </source>
</reference>
<keyword evidence="3" id="KW-1185">Reference proteome</keyword>
<name>A0A9D4EMD8_DREPO</name>